<sequence length="84" mass="8911">MMGLASGAEIDLAHRTGRTLGFDESIISTRRGVGKPSRCATAFCFCGLCRATLPRAPQHRAQGGFSAAFDASAAILYNHAVIRE</sequence>
<accession>A0A366HLE5</accession>
<keyword evidence="2" id="KW-1185">Reference proteome</keyword>
<reference evidence="1 2" key="1">
    <citation type="submission" date="2018-06" db="EMBL/GenBank/DDBJ databases">
        <title>Genomic Encyclopedia of Type Strains, Phase IV (KMG-IV): sequencing the most valuable type-strain genomes for metagenomic binning, comparative biology and taxonomic classification.</title>
        <authorList>
            <person name="Goeker M."/>
        </authorList>
    </citation>
    <scope>NUCLEOTIDE SEQUENCE [LARGE SCALE GENOMIC DNA]</scope>
    <source>
        <strain evidence="1 2">DSM 25520</strain>
    </source>
</reference>
<dbReference type="EMBL" id="QNRQ01000001">
    <property type="protein sequence ID" value="RBP43266.1"/>
    <property type="molecule type" value="Genomic_DNA"/>
</dbReference>
<name>A0A366HLE5_9BURK</name>
<organism evidence="1 2">
    <name type="scientific">Eoetvoesiella caeni</name>
    <dbReference type="NCBI Taxonomy" id="645616"/>
    <lineage>
        <taxon>Bacteria</taxon>
        <taxon>Pseudomonadati</taxon>
        <taxon>Pseudomonadota</taxon>
        <taxon>Betaproteobacteria</taxon>
        <taxon>Burkholderiales</taxon>
        <taxon>Alcaligenaceae</taxon>
        <taxon>Eoetvoesiella</taxon>
    </lineage>
</organism>
<protein>
    <submittedName>
        <fullName evidence="1">Uncharacterized protein</fullName>
    </submittedName>
</protein>
<proteinExistence type="predicted"/>
<dbReference type="Proteomes" id="UP000253628">
    <property type="component" value="Unassembled WGS sequence"/>
</dbReference>
<evidence type="ECO:0000313" key="2">
    <source>
        <dbReference type="Proteomes" id="UP000253628"/>
    </source>
</evidence>
<evidence type="ECO:0000313" key="1">
    <source>
        <dbReference type="EMBL" id="RBP43266.1"/>
    </source>
</evidence>
<dbReference type="AlphaFoldDB" id="A0A366HLE5"/>
<gene>
    <name evidence="1" type="ORF">DFR37_101395</name>
</gene>
<comment type="caution">
    <text evidence="1">The sequence shown here is derived from an EMBL/GenBank/DDBJ whole genome shotgun (WGS) entry which is preliminary data.</text>
</comment>